<reference evidence="2 3" key="1">
    <citation type="journal article" date="2016" name="Nat. Commun.">
        <title>Thousands of microbial genomes shed light on interconnected biogeochemical processes in an aquifer system.</title>
        <authorList>
            <person name="Anantharaman K."/>
            <person name="Brown C.T."/>
            <person name="Hug L.A."/>
            <person name="Sharon I."/>
            <person name="Castelle C.J."/>
            <person name="Probst A.J."/>
            <person name="Thomas B.C."/>
            <person name="Singh A."/>
            <person name="Wilkins M.J."/>
            <person name="Karaoz U."/>
            <person name="Brodie E.L."/>
            <person name="Williams K.H."/>
            <person name="Hubbard S.S."/>
            <person name="Banfield J.F."/>
        </authorList>
    </citation>
    <scope>NUCLEOTIDE SEQUENCE [LARGE SCALE GENOMIC DNA]</scope>
</reference>
<gene>
    <name evidence="2" type="ORF">A2571_00060</name>
</gene>
<dbReference type="EMBL" id="MHTJ01000002">
    <property type="protein sequence ID" value="OHA58771.1"/>
    <property type="molecule type" value="Genomic_DNA"/>
</dbReference>
<evidence type="ECO:0000313" key="2">
    <source>
        <dbReference type="EMBL" id="OHA58771.1"/>
    </source>
</evidence>
<keyword evidence="1" id="KW-0812">Transmembrane</keyword>
<protein>
    <submittedName>
        <fullName evidence="2">Uncharacterized protein</fullName>
    </submittedName>
</protein>
<name>A0A1G2QFM8_9BACT</name>
<proteinExistence type="predicted"/>
<dbReference type="Proteomes" id="UP000177043">
    <property type="component" value="Unassembled WGS sequence"/>
</dbReference>
<accession>A0A1G2QFM8</accession>
<feature type="transmembrane region" description="Helical" evidence="1">
    <location>
        <begin position="32"/>
        <end position="52"/>
    </location>
</feature>
<dbReference type="STRING" id="1802438.A2571_00060"/>
<sequence>MAYVKGYLCLELVKIPVFCRAGRKNTLNPKQFFGAVLFVGVLVTAILVVIGIRGGVLSDPFHPQQSQQISRPATSRSAEPVVRLNQSATVRSEAEPAKLVSAEELKANSVGYSFEPPMQLEVRVK</sequence>
<comment type="caution">
    <text evidence="2">The sequence shown here is derived from an EMBL/GenBank/DDBJ whole genome shotgun (WGS) entry which is preliminary data.</text>
</comment>
<keyword evidence="1" id="KW-0472">Membrane</keyword>
<dbReference type="AlphaFoldDB" id="A0A1G2QFM8"/>
<evidence type="ECO:0000256" key="1">
    <source>
        <dbReference type="SAM" id="Phobius"/>
    </source>
</evidence>
<organism evidence="2 3">
    <name type="scientific">Candidatus Vogelbacteria bacterium RIFOXYD1_FULL_44_32</name>
    <dbReference type="NCBI Taxonomy" id="1802438"/>
    <lineage>
        <taxon>Bacteria</taxon>
        <taxon>Candidatus Vogeliibacteriota</taxon>
    </lineage>
</organism>
<keyword evidence="1" id="KW-1133">Transmembrane helix</keyword>
<evidence type="ECO:0000313" key="3">
    <source>
        <dbReference type="Proteomes" id="UP000177043"/>
    </source>
</evidence>